<proteinExistence type="predicted"/>
<evidence type="ECO:0000313" key="2">
    <source>
        <dbReference type="EMBL" id="MBU3849048.1"/>
    </source>
</evidence>
<name>A0A9E2NZS0_9SPIR</name>
<sequence length="212" mass="24339">MKRAWMFACVVLLVSLWGCATTSKEPVVDPNFLGDYDPIQLENVMAWYNFFGKEKPKELEMYFVPRTNNVEIYYREGQNKVCVILSQEHREQLKEVAALFTEGVEAGTLEDRKPTTKNAYYKSTCSVGWGVLGIGRVTEKSRLEYNHKYLKDGKVYLSVRAYPAADKNDSSVYSPDIELFFSPSQLETLFAQIDQSVLQAYVDQLNAQAYEY</sequence>
<protein>
    <recommendedName>
        <fullName evidence="4">Lipoprotein</fullName>
    </recommendedName>
</protein>
<organism evidence="2 3">
    <name type="scientific">Candidatus Treponema excrementipullorum</name>
    <dbReference type="NCBI Taxonomy" id="2838768"/>
    <lineage>
        <taxon>Bacteria</taxon>
        <taxon>Pseudomonadati</taxon>
        <taxon>Spirochaetota</taxon>
        <taxon>Spirochaetia</taxon>
        <taxon>Spirochaetales</taxon>
        <taxon>Treponemataceae</taxon>
        <taxon>Treponema</taxon>
    </lineage>
</organism>
<evidence type="ECO:0000313" key="3">
    <source>
        <dbReference type="Proteomes" id="UP000823914"/>
    </source>
</evidence>
<feature type="chain" id="PRO_5039018927" description="Lipoprotein" evidence="1">
    <location>
        <begin position="21"/>
        <end position="212"/>
    </location>
</feature>
<accession>A0A9E2NZS0</accession>
<keyword evidence="1" id="KW-0732">Signal</keyword>
<dbReference type="Proteomes" id="UP000823914">
    <property type="component" value="Unassembled WGS sequence"/>
</dbReference>
<feature type="signal peptide" evidence="1">
    <location>
        <begin position="1"/>
        <end position="20"/>
    </location>
</feature>
<dbReference type="EMBL" id="JAHLFV010000013">
    <property type="protein sequence ID" value="MBU3849048.1"/>
    <property type="molecule type" value="Genomic_DNA"/>
</dbReference>
<evidence type="ECO:0008006" key="4">
    <source>
        <dbReference type="Google" id="ProtNLM"/>
    </source>
</evidence>
<comment type="caution">
    <text evidence="2">The sequence shown here is derived from an EMBL/GenBank/DDBJ whole genome shotgun (WGS) entry which is preliminary data.</text>
</comment>
<reference evidence="2" key="1">
    <citation type="journal article" date="2021" name="PeerJ">
        <title>Extensive microbial diversity within the chicken gut microbiome revealed by metagenomics and culture.</title>
        <authorList>
            <person name="Gilroy R."/>
            <person name="Ravi A."/>
            <person name="Getino M."/>
            <person name="Pursley I."/>
            <person name="Horton D.L."/>
            <person name="Alikhan N.F."/>
            <person name="Baker D."/>
            <person name="Gharbi K."/>
            <person name="Hall N."/>
            <person name="Watson M."/>
            <person name="Adriaenssens E.M."/>
            <person name="Foster-Nyarko E."/>
            <person name="Jarju S."/>
            <person name="Secka A."/>
            <person name="Antonio M."/>
            <person name="Oren A."/>
            <person name="Chaudhuri R.R."/>
            <person name="La Ragione R."/>
            <person name="Hildebrand F."/>
            <person name="Pallen M.J."/>
        </authorList>
    </citation>
    <scope>NUCLEOTIDE SEQUENCE</scope>
    <source>
        <strain evidence="2">Gambia15-2214</strain>
    </source>
</reference>
<reference evidence="2" key="2">
    <citation type="submission" date="2021-04" db="EMBL/GenBank/DDBJ databases">
        <authorList>
            <person name="Gilroy R."/>
        </authorList>
    </citation>
    <scope>NUCLEOTIDE SEQUENCE</scope>
    <source>
        <strain evidence="2">Gambia15-2214</strain>
    </source>
</reference>
<gene>
    <name evidence="2" type="ORF">IAA16_00605</name>
</gene>
<dbReference type="AlphaFoldDB" id="A0A9E2NZS0"/>
<evidence type="ECO:0000256" key="1">
    <source>
        <dbReference type="SAM" id="SignalP"/>
    </source>
</evidence>